<organism evidence="2 3">
    <name type="scientific">[Clostridium] methylpentosum DSM 5476</name>
    <dbReference type="NCBI Taxonomy" id="537013"/>
    <lineage>
        <taxon>Bacteria</taxon>
        <taxon>Bacillati</taxon>
        <taxon>Bacillota</taxon>
        <taxon>Clostridia</taxon>
        <taxon>Eubacteriales</taxon>
        <taxon>Oscillospiraceae</taxon>
        <taxon>Oscillospiraceae incertae sedis</taxon>
    </lineage>
</organism>
<dbReference type="EMBL" id="ACEC01000026">
    <property type="protein sequence ID" value="EEG31620.1"/>
    <property type="molecule type" value="Genomic_DNA"/>
</dbReference>
<dbReference type="Proteomes" id="UP000003340">
    <property type="component" value="Unassembled WGS sequence"/>
</dbReference>
<evidence type="ECO:0000256" key="1">
    <source>
        <dbReference type="SAM" id="Phobius"/>
    </source>
</evidence>
<reference evidence="2 3" key="1">
    <citation type="submission" date="2009-01" db="EMBL/GenBank/DDBJ databases">
        <authorList>
            <person name="Fulton L."/>
            <person name="Clifton S."/>
            <person name="Fulton B."/>
            <person name="Xu J."/>
            <person name="Minx P."/>
            <person name="Pepin K.H."/>
            <person name="Johnson M."/>
            <person name="Bhonagiri V."/>
            <person name="Nash W.E."/>
            <person name="Mardis E.R."/>
            <person name="Wilson R.K."/>
        </authorList>
    </citation>
    <scope>NUCLEOTIDE SEQUENCE [LARGE SCALE GENOMIC DNA]</scope>
    <source>
        <strain evidence="2 3">DSM 5476</strain>
    </source>
</reference>
<reference evidence="2 3" key="2">
    <citation type="submission" date="2009-02" db="EMBL/GenBank/DDBJ databases">
        <title>Draft genome sequence of Clostridium methylpentosum (DSM 5476).</title>
        <authorList>
            <person name="Sudarsanam P."/>
            <person name="Ley R."/>
            <person name="Guruge J."/>
            <person name="Turnbaugh P.J."/>
            <person name="Mahowald M."/>
            <person name="Liep D."/>
            <person name="Gordon J."/>
        </authorList>
    </citation>
    <scope>NUCLEOTIDE SEQUENCE [LARGE SCALE GENOMIC DNA]</scope>
    <source>
        <strain evidence="2 3">DSM 5476</strain>
    </source>
</reference>
<keyword evidence="1" id="KW-0472">Membrane</keyword>
<sequence>MSFTLLQLVLHRLLQNERRKLLWLGLHTGILLLLTWAWGWWLLLPRPSLDELVGLFGIAIGMSVYSLIRTKSNEV</sequence>
<name>C0EA01_9FIRM</name>
<gene>
    <name evidence="2" type="ORF">CLOSTMETH_00655</name>
</gene>
<feature type="transmembrane region" description="Helical" evidence="1">
    <location>
        <begin position="21"/>
        <end position="40"/>
    </location>
</feature>
<proteinExistence type="predicted"/>
<feature type="transmembrane region" description="Helical" evidence="1">
    <location>
        <begin position="52"/>
        <end position="68"/>
    </location>
</feature>
<accession>C0EA01</accession>
<evidence type="ECO:0000313" key="3">
    <source>
        <dbReference type="Proteomes" id="UP000003340"/>
    </source>
</evidence>
<keyword evidence="1" id="KW-1133">Transmembrane helix</keyword>
<dbReference type="AlphaFoldDB" id="C0EA01"/>
<comment type="caution">
    <text evidence="2">The sequence shown here is derived from an EMBL/GenBank/DDBJ whole genome shotgun (WGS) entry which is preliminary data.</text>
</comment>
<keyword evidence="3" id="KW-1185">Reference proteome</keyword>
<keyword evidence="1" id="KW-0812">Transmembrane</keyword>
<protein>
    <submittedName>
        <fullName evidence="2">Uncharacterized protein</fullName>
    </submittedName>
</protein>
<dbReference type="HOGENOM" id="CLU_2664630_0_0_9"/>
<evidence type="ECO:0000313" key="2">
    <source>
        <dbReference type="EMBL" id="EEG31620.1"/>
    </source>
</evidence>